<evidence type="ECO:0000256" key="8">
    <source>
        <dbReference type="ARBA" id="ARBA00022989"/>
    </source>
</evidence>
<dbReference type="PANTHER" id="PTHR21573:SF0">
    <property type="entry name" value="ER MEMBRANE PROTEIN COMPLEX SUBUNIT 1"/>
    <property type="match status" value="1"/>
</dbReference>
<organism evidence="16 17">
    <name type="scientific">Ophiocordyceps sinensis</name>
    <dbReference type="NCBI Taxonomy" id="72228"/>
    <lineage>
        <taxon>Eukaryota</taxon>
        <taxon>Fungi</taxon>
        <taxon>Dikarya</taxon>
        <taxon>Ascomycota</taxon>
        <taxon>Pezizomycotina</taxon>
        <taxon>Sordariomycetes</taxon>
        <taxon>Hypocreomycetidae</taxon>
        <taxon>Hypocreales</taxon>
        <taxon>Ophiocordycipitaceae</taxon>
        <taxon>Ophiocordyceps</taxon>
    </lineage>
</organism>
<dbReference type="OrthoDB" id="28092at2759"/>
<evidence type="ECO:0000259" key="15">
    <source>
        <dbReference type="Pfam" id="PF25293"/>
    </source>
</evidence>
<dbReference type="SUPFAM" id="SSF50998">
    <property type="entry name" value="Quinoprotein alcohol dehydrogenase-like"/>
    <property type="match status" value="1"/>
</dbReference>
<evidence type="ECO:0000256" key="4">
    <source>
        <dbReference type="ARBA" id="ARBA00020824"/>
    </source>
</evidence>
<feature type="transmembrane region" description="Helical" evidence="12">
    <location>
        <begin position="949"/>
        <end position="969"/>
    </location>
</feature>
<evidence type="ECO:0000256" key="2">
    <source>
        <dbReference type="ARBA" id="ARBA00007904"/>
    </source>
</evidence>
<comment type="caution">
    <text evidence="16">The sequence shown here is derived from an EMBL/GenBank/DDBJ whole genome shotgun (WGS) entry which is preliminary data.</text>
</comment>
<evidence type="ECO:0000256" key="12">
    <source>
        <dbReference type="SAM" id="Phobius"/>
    </source>
</evidence>
<evidence type="ECO:0000256" key="6">
    <source>
        <dbReference type="ARBA" id="ARBA00022729"/>
    </source>
</evidence>
<evidence type="ECO:0000259" key="14">
    <source>
        <dbReference type="Pfam" id="PF07774"/>
    </source>
</evidence>
<evidence type="ECO:0000313" key="17">
    <source>
        <dbReference type="Proteomes" id="UP000557566"/>
    </source>
</evidence>
<evidence type="ECO:0000256" key="5">
    <source>
        <dbReference type="ARBA" id="ARBA00022692"/>
    </source>
</evidence>
<dbReference type="InterPro" id="IPR011047">
    <property type="entry name" value="Quinoprotein_ADH-like_sf"/>
</dbReference>
<dbReference type="Pfam" id="PF25293">
    <property type="entry name" value="Beta-prop_EMC1_N"/>
    <property type="match status" value="1"/>
</dbReference>
<comment type="subunit">
    <text evidence="3">Component of the ER membrane protein complex (EMC).</text>
</comment>
<feature type="domain" description="EMC1 first beta-propeller" evidence="15">
    <location>
        <begin position="21"/>
        <end position="425"/>
    </location>
</feature>
<dbReference type="InterPro" id="IPR011678">
    <property type="entry name" value="EMC1_C"/>
</dbReference>
<keyword evidence="17" id="KW-1185">Reference proteome</keyword>
<proteinExistence type="inferred from homology"/>
<evidence type="ECO:0000256" key="3">
    <source>
        <dbReference type="ARBA" id="ARBA00011276"/>
    </source>
</evidence>
<evidence type="ECO:0000256" key="10">
    <source>
        <dbReference type="ARBA" id="ARBA00023180"/>
    </source>
</evidence>
<keyword evidence="5 12" id="KW-0812">Transmembrane</keyword>
<dbReference type="EMBL" id="JAAVMX010000001">
    <property type="protein sequence ID" value="KAF4513167.1"/>
    <property type="molecule type" value="Genomic_DNA"/>
</dbReference>
<evidence type="ECO:0000256" key="11">
    <source>
        <dbReference type="SAM" id="MobiDB-lite"/>
    </source>
</evidence>
<dbReference type="InterPro" id="IPR026895">
    <property type="entry name" value="EMC1"/>
</dbReference>
<feature type="chain" id="PRO_5034914307" description="ER membrane protein complex subunit 1" evidence="13">
    <location>
        <begin position="20"/>
        <end position="982"/>
    </location>
</feature>
<reference evidence="16 17" key="1">
    <citation type="journal article" date="2020" name="Genome Biol. Evol.">
        <title>A new high-quality draft genome assembly of the Chinese cordyceps Ophiocordyceps sinensis.</title>
        <authorList>
            <person name="Shu R."/>
            <person name="Zhang J."/>
            <person name="Meng Q."/>
            <person name="Zhang H."/>
            <person name="Zhou G."/>
            <person name="Li M."/>
            <person name="Wu P."/>
            <person name="Zhao Y."/>
            <person name="Chen C."/>
            <person name="Qin Q."/>
        </authorList>
    </citation>
    <scope>NUCLEOTIDE SEQUENCE [LARGE SCALE GENOMIC DNA]</scope>
    <source>
        <strain evidence="16 17">IOZ07</strain>
    </source>
</reference>
<evidence type="ECO:0000256" key="7">
    <source>
        <dbReference type="ARBA" id="ARBA00022824"/>
    </source>
</evidence>
<dbReference type="GO" id="GO:0034975">
    <property type="term" value="P:protein folding in endoplasmic reticulum"/>
    <property type="evidence" value="ECO:0007669"/>
    <property type="project" value="TreeGrafter"/>
</dbReference>
<name>A0A8H4V9P5_9HYPO</name>
<comment type="subcellular location">
    <subcellularLocation>
        <location evidence="1">Endoplasmic reticulum membrane</location>
        <topology evidence="1">Single-pass type I membrane protein</topology>
    </subcellularLocation>
</comment>
<evidence type="ECO:0000256" key="9">
    <source>
        <dbReference type="ARBA" id="ARBA00023136"/>
    </source>
</evidence>
<dbReference type="Proteomes" id="UP000557566">
    <property type="component" value="Unassembled WGS sequence"/>
</dbReference>
<dbReference type="Pfam" id="PF07774">
    <property type="entry name" value="EMC1_C"/>
    <property type="match status" value="1"/>
</dbReference>
<comment type="similarity">
    <text evidence="2">Belongs to the EMC1 family.</text>
</comment>
<keyword evidence="6 13" id="KW-0732">Signal</keyword>
<feature type="domain" description="ER membrane protein complex subunit 1 C-terminal" evidence="14">
    <location>
        <begin position="747"/>
        <end position="978"/>
    </location>
</feature>
<feature type="signal peptide" evidence="13">
    <location>
        <begin position="1"/>
        <end position="19"/>
    </location>
</feature>
<keyword evidence="7" id="KW-0256">Endoplasmic reticulum</keyword>
<keyword evidence="10" id="KW-0325">Glycoprotein</keyword>
<accession>A0A8H4V9P5</accession>
<evidence type="ECO:0000256" key="13">
    <source>
        <dbReference type="SAM" id="SignalP"/>
    </source>
</evidence>
<gene>
    <name evidence="16" type="ORF">G6O67_000471</name>
</gene>
<keyword evidence="8 12" id="KW-1133">Transmembrane helix</keyword>
<evidence type="ECO:0000313" key="16">
    <source>
        <dbReference type="EMBL" id="KAF4513167.1"/>
    </source>
</evidence>
<dbReference type="GO" id="GO:0072546">
    <property type="term" value="C:EMC complex"/>
    <property type="evidence" value="ECO:0007669"/>
    <property type="project" value="InterPro"/>
</dbReference>
<dbReference type="InterPro" id="IPR015943">
    <property type="entry name" value="WD40/YVTN_repeat-like_dom_sf"/>
</dbReference>
<protein>
    <recommendedName>
        <fullName evidence="4">ER membrane protein complex subunit 1</fullName>
    </recommendedName>
</protein>
<evidence type="ECO:0000256" key="1">
    <source>
        <dbReference type="ARBA" id="ARBA00004115"/>
    </source>
</evidence>
<dbReference type="PANTHER" id="PTHR21573">
    <property type="entry name" value="ER MEMBRANE PROTEIN COMPLEX SUBUNIT 1"/>
    <property type="match status" value="1"/>
</dbReference>
<dbReference type="InterPro" id="IPR058545">
    <property type="entry name" value="Beta-prop_EMC1_1st"/>
</dbReference>
<dbReference type="AlphaFoldDB" id="A0A8H4V9P5"/>
<keyword evidence="9 12" id="KW-0472">Membrane</keyword>
<dbReference type="Gene3D" id="2.130.10.10">
    <property type="entry name" value="YVTN repeat-like/Quinoprotein amine dehydrogenase"/>
    <property type="match status" value="1"/>
</dbReference>
<feature type="region of interest" description="Disordered" evidence="11">
    <location>
        <begin position="783"/>
        <end position="802"/>
    </location>
</feature>
<sequence length="982" mass="106147">MRRALQSVLLLGLSALAAAAAVFKDQVGDIDFHYSLVGIPQVETTFFHRPRIEDKASLLYTLSDIGILGAVNPSNGDLVWRHQIAHNVSGGGGFLRAPEGENWLAAAHGSSVQVWSALTGRNIWRLDFEGEVKDLEILELTEASRKDVLALFDEHGVTVLRRLHGALGTVVWEFREKTNDAPLHVSNNIENVHVVSLHGSASSYTLKVTSLETATGTRVDHVVVGSKGDIRGPDDVMFVGSNSAAPIAAWTNQGSTKLSINVLGSKTKQDFDLPPDTASVQIHAPSLAQSQTHFLVHTRSKEDDKGESTNKAMVFHTDLKTRHIKLAYELSAFRGHGAYCTSSEGANVYFAQISSDGTLIVSSESHGILARWPNNQAVDIGPLHAVAEVIKKPGGQEFAVRSAVVTKSGDWALLRNGQNDWTRHEGLSGAVAAVWAEIPEGEDLALAKVLAEEAHTNPLSAYIHRVTRHMDDLKYLPGYLASIPERVVNSVAGGDVAGKKEGLRRDAFGFNKILVVVTRRGRFYGLDSGNHGQILWTRSWFPRDADMPLVVKGLVSDEEHGLVAMYGARGEYAVFNASSGVASEVLDAQREKPAVSSTAVLRGESGASLLPIGHDGLPTRDLDAGWDSEQTVVVRGEDETLKGIRFSTEGGKVTKQEMWQLPMRPGFKIEQVVTLPAHDPIASIGRVLGDRRVLYKYLNANSVVVVATDEAANALSVQLVDTASGQVLASQLYKGVDSRKAISCAMAENWYACSFYGDCKLDDGTERSIKGYQVVVTDLYESPEPDSRGPLGDAANSSSFDPVDNPVGGLPLPWALSQAYVVSQPLTHLAVTQTRQGISTRELVAYLPHAHGILGLSRHVLDPRRPVGRDPTAAEMEAEALMRYAPAFEIDPRTILSHERDVAGIQGIVTAAAIVESTSLLAAFGVDVYVARVAPSGVFDILGRGFNKVTLVATVLALSGGVMFLAPMVRRKQIDRRWQAFL</sequence>